<organism evidence="2 3">
    <name type="scientific">Dipteronia sinensis</name>
    <dbReference type="NCBI Taxonomy" id="43782"/>
    <lineage>
        <taxon>Eukaryota</taxon>
        <taxon>Viridiplantae</taxon>
        <taxon>Streptophyta</taxon>
        <taxon>Embryophyta</taxon>
        <taxon>Tracheophyta</taxon>
        <taxon>Spermatophyta</taxon>
        <taxon>Magnoliopsida</taxon>
        <taxon>eudicotyledons</taxon>
        <taxon>Gunneridae</taxon>
        <taxon>Pentapetalae</taxon>
        <taxon>rosids</taxon>
        <taxon>malvids</taxon>
        <taxon>Sapindales</taxon>
        <taxon>Sapindaceae</taxon>
        <taxon>Hippocastanoideae</taxon>
        <taxon>Acereae</taxon>
        <taxon>Dipteronia</taxon>
    </lineage>
</organism>
<dbReference type="SMART" id="SM00443">
    <property type="entry name" value="G_patch"/>
    <property type="match status" value="1"/>
</dbReference>
<protein>
    <recommendedName>
        <fullName evidence="1">G-patch domain-containing protein</fullName>
    </recommendedName>
</protein>
<reference evidence="2" key="1">
    <citation type="journal article" date="2023" name="Plant J.">
        <title>Genome sequences and population genomics provide insights into the demographic history, inbreeding, and mutation load of two 'living fossil' tree species of Dipteronia.</title>
        <authorList>
            <person name="Feng Y."/>
            <person name="Comes H.P."/>
            <person name="Chen J."/>
            <person name="Zhu S."/>
            <person name="Lu R."/>
            <person name="Zhang X."/>
            <person name="Li P."/>
            <person name="Qiu J."/>
            <person name="Olsen K.M."/>
            <person name="Qiu Y."/>
        </authorList>
    </citation>
    <scope>NUCLEOTIDE SEQUENCE</scope>
    <source>
        <strain evidence="2">NBL</strain>
    </source>
</reference>
<proteinExistence type="predicted"/>
<dbReference type="AlphaFoldDB" id="A0AAE0AN79"/>
<dbReference type="GO" id="GO:0000390">
    <property type="term" value="P:spliceosomal complex disassembly"/>
    <property type="evidence" value="ECO:0007669"/>
    <property type="project" value="InterPro"/>
</dbReference>
<gene>
    <name evidence="2" type="ORF">Dsin_015128</name>
</gene>
<dbReference type="PROSITE" id="PS50174">
    <property type="entry name" value="G_PATCH"/>
    <property type="match status" value="1"/>
</dbReference>
<dbReference type="InterPro" id="IPR045211">
    <property type="entry name" value="TFP11/STIP/Ntr1"/>
</dbReference>
<evidence type="ECO:0000259" key="1">
    <source>
        <dbReference type="PROSITE" id="PS50174"/>
    </source>
</evidence>
<feature type="domain" description="G-patch" evidence="1">
    <location>
        <begin position="79"/>
        <end position="124"/>
    </location>
</feature>
<accession>A0AAE0AN79</accession>
<dbReference type="GO" id="GO:0071008">
    <property type="term" value="C:U2-type post-mRNA release spliceosomal complex"/>
    <property type="evidence" value="ECO:0007669"/>
    <property type="project" value="TreeGrafter"/>
</dbReference>
<sequence length="173" mass="19998">MDNECKFYCNKRKQRHASAPTKDGVIYYVFASFNDENNKRRKVCHFGSEPDFTKPLKLERKIQEEKGETLALEMLGVLRSIHGLKLLEKMGYKGGGLGKNEQGIVMPIEAKIRPKNMGMGFNYIKETSPPEEISGLENLKEEKSVRQEKLWKQTRARNKEDGYITVEELLEKK</sequence>
<keyword evidence="3" id="KW-1185">Reference proteome</keyword>
<dbReference type="Proteomes" id="UP001281410">
    <property type="component" value="Unassembled WGS sequence"/>
</dbReference>
<dbReference type="PANTHER" id="PTHR23329">
    <property type="entry name" value="TUFTELIN-INTERACTING PROTEIN 11-RELATED"/>
    <property type="match status" value="1"/>
</dbReference>
<dbReference type="InterPro" id="IPR000467">
    <property type="entry name" value="G_patch_dom"/>
</dbReference>
<dbReference type="PANTHER" id="PTHR23329:SF1">
    <property type="entry name" value="TUFTELIN-INTERACTING PROTEIN 11"/>
    <property type="match status" value="1"/>
</dbReference>
<dbReference type="GO" id="GO:0003676">
    <property type="term" value="F:nucleic acid binding"/>
    <property type="evidence" value="ECO:0007669"/>
    <property type="project" value="InterPro"/>
</dbReference>
<dbReference type="EMBL" id="JANJYJ010000004">
    <property type="protein sequence ID" value="KAK3221158.1"/>
    <property type="molecule type" value="Genomic_DNA"/>
</dbReference>
<dbReference type="Pfam" id="PF01585">
    <property type="entry name" value="G-patch"/>
    <property type="match status" value="1"/>
</dbReference>
<evidence type="ECO:0000313" key="3">
    <source>
        <dbReference type="Proteomes" id="UP001281410"/>
    </source>
</evidence>
<evidence type="ECO:0000313" key="2">
    <source>
        <dbReference type="EMBL" id="KAK3221158.1"/>
    </source>
</evidence>
<name>A0AAE0AN79_9ROSI</name>
<comment type="caution">
    <text evidence="2">The sequence shown here is derived from an EMBL/GenBank/DDBJ whole genome shotgun (WGS) entry which is preliminary data.</text>
</comment>